<feature type="domain" description="Phytocyanin" evidence="3">
    <location>
        <begin position="40"/>
        <end position="135"/>
    </location>
</feature>
<keyword evidence="2" id="KW-0186">Copper</keyword>
<organism evidence="4 5">
    <name type="scientific">Sphagnum jensenii</name>
    <dbReference type="NCBI Taxonomy" id="128206"/>
    <lineage>
        <taxon>Eukaryota</taxon>
        <taxon>Viridiplantae</taxon>
        <taxon>Streptophyta</taxon>
        <taxon>Embryophyta</taxon>
        <taxon>Bryophyta</taxon>
        <taxon>Sphagnophytina</taxon>
        <taxon>Sphagnopsida</taxon>
        <taxon>Sphagnales</taxon>
        <taxon>Sphagnaceae</taxon>
        <taxon>Sphagnum</taxon>
    </lineage>
</organism>
<keyword evidence="5" id="KW-1185">Reference proteome</keyword>
<dbReference type="PANTHER" id="PTHR33021">
    <property type="entry name" value="BLUE COPPER PROTEIN"/>
    <property type="match status" value="1"/>
</dbReference>
<sequence length="135" mass="15187">MATAVGMRLNSNSRLLQGVTVPLFMLLLGVLLQLQAVAATKYTVYWSYPNYENYFSNWNRGSIYVVGDSIEFLYNAEAHNVVRVNNQQYDECSTNAEPVADGATVFRLNQPGMYFFMCTVPGHCEGGMKLQLRVI</sequence>
<dbReference type="InterPro" id="IPR039391">
    <property type="entry name" value="Phytocyanin-like"/>
</dbReference>
<dbReference type="PROSITE" id="PS00196">
    <property type="entry name" value="COPPER_BLUE"/>
    <property type="match status" value="1"/>
</dbReference>
<dbReference type="EMBL" id="OZ023706">
    <property type="protein sequence ID" value="CAK9875944.1"/>
    <property type="molecule type" value="Genomic_DNA"/>
</dbReference>
<evidence type="ECO:0000259" key="3">
    <source>
        <dbReference type="PROSITE" id="PS51485"/>
    </source>
</evidence>
<evidence type="ECO:0000313" key="4">
    <source>
        <dbReference type="EMBL" id="CAK9875944.1"/>
    </source>
</evidence>
<dbReference type="Proteomes" id="UP001497522">
    <property type="component" value="Chromosome 5"/>
</dbReference>
<name>A0ABP1BL74_9BRYO</name>
<protein>
    <recommendedName>
        <fullName evidence="3">Phytocyanin domain-containing protein</fullName>
    </recommendedName>
</protein>
<keyword evidence="1" id="KW-0479">Metal-binding</keyword>
<dbReference type="SUPFAM" id="SSF49503">
    <property type="entry name" value="Cupredoxins"/>
    <property type="match status" value="1"/>
</dbReference>
<evidence type="ECO:0000313" key="5">
    <source>
        <dbReference type="Proteomes" id="UP001497522"/>
    </source>
</evidence>
<dbReference type="Gene3D" id="2.60.40.420">
    <property type="entry name" value="Cupredoxins - blue copper proteins"/>
    <property type="match status" value="1"/>
</dbReference>
<dbReference type="PROSITE" id="PS00079">
    <property type="entry name" value="MULTICOPPER_OXIDASE1"/>
    <property type="match status" value="1"/>
</dbReference>
<dbReference type="InterPro" id="IPR033138">
    <property type="entry name" value="Cu_oxidase_CS"/>
</dbReference>
<dbReference type="CDD" id="cd04216">
    <property type="entry name" value="Phytocyanin"/>
    <property type="match status" value="1"/>
</dbReference>
<dbReference type="InterPro" id="IPR028871">
    <property type="entry name" value="BlueCu_1_BS"/>
</dbReference>
<reference evidence="4" key="1">
    <citation type="submission" date="2024-03" db="EMBL/GenBank/DDBJ databases">
        <authorList>
            <consortium name="ELIXIR-Norway"/>
            <consortium name="Elixir Norway"/>
        </authorList>
    </citation>
    <scope>NUCLEOTIDE SEQUENCE</scope>
</reference>
<dbReference type="PROSITE" id="PS51485">
    <property type="entry name" value="PHYTOCYANIN"/>
    <property type="match status" value="1"/>
</dbReference>
<dbReference type="InterPro" id="IPR008972">
    <property type="entry name" value="Cupredoxin"/>
</dbReference>
<dbReference type="PANTHER" id="PTHR33021:SF193">
    <property type="entry name" value="OS06G0218600 PROTEIN"/>
    <property type="match status" value="1"/>
</dbReference>
<dbReference type="InterPro" id="IPR003245">
    <property type="entry name" value="Phytocyanin_dom"/>
</dbReference>
<evidence type="ECO:0000256" key="2">
    <source>
        <dbReference type="ARBA" id="ARBA00023008"/>
    </source>
</evidence>
<evidence type="ECO:0000256" key="1">
    <source>
        <dbReference type="ARBA" id="ARBA00022723"/>
    </source>
</evidence>
<proteinExistence type="predicted"/>
<accession>A0ABP1BL74</accession>
<dbReference type="Pfam" id="PF02298">
    <property type="entry name" value="Cu_bind_like"/>
    <property type="match status" value="1"/>
</dbReference>
<gene>
    <name evidence="4" type="ORF">CSSPJE1EN2_LOCUS18166</name>
</gene>